<dbReference type="AlphaFoldDB" id="A0A6I3J212"/>
<dbReference type="PROSITE" id="PS51257">
    <property type="entry name" value="PROKAR_LIPOPROTEIN"/>
    <property type="match status" value="1"/>
</dbReference>
<protein>
    <recommendedName>
        <fullName evidence="4">Lipoprotein</fullName>
    </recommendedName>
</protein>
<proteinExistence type="predicted"/>
<accession>A0A6I3J212</accession>
<evidence type="ECO:0000313" key="2">
    <source>
        <dbReference type="EMBL" id="MTB94416.1"/>
    </source>
</evidence>
<comment type="caution">
    <text evidence="2">The sequence shown here is derived from an EMBL/GenBank/DDBJ whole genome shotgun (WGS) entry which is preliminary data.</text>
</comment>
<dbReference type="EMBL" id="WLCI01000005">
    <property type="protein sequence ID" value="MTB94416.1"/>
    <property type="molecule type" value="Genomic_DNA"/>
</dbReference>
<dbReference type="Proteomes" id="UP000433406">
    <property type="component" value="Unassembled WGS sequence"/>
</dbReference>
<evidence type="ECO:0000256" key="1">
    <source>
        <dbReference type="SAM" id="SignalP"/>
    </source>
</evidence>
<reference evidence="2 3" key="1">
    <citation type="submission" date="2019-10" db="EMBL/GenBank/DDBJ databases">
        <title>Nocardioides novel species isolated from the excrement of Marmot.</title>
        <authorList>
            <person name="Zhang G."/>
        </authorList>
    </citation>
    <scope>NUCLEOTIDE SEQUENCE [LARGE SCALE GENOMIC DNA]</scope>
    <source>
        <strain evidence="3">zg-579</strain>
    </source>
</reference>
<dbReference type="InterPro" id="IPR046248">
    <property type="entry name" value="DUF6281"/>
</dbReference>
<feature type="signal peptide" evidence="1">
    <location>
        <begin position="1"/>
        <end position="18"/>
    </location>
</feature>
<organism evidence="2 3">
    <name type="scientific">Nocardioides marmotae</name>
    <dbReference type="NCBI Taxonomy" id="2663857"/>
    <lineage>
        <taxon>Bacteria</taxon>
        <taxon>Bacillati</taxon>
        <taxon>Actinomycetota</taxon>
        <taxon>Actinomycetes</taxon>
        <taxon>Propionibacteriales</taxon>
        <taxon>Nocardioidaceae</taxon>
        <taxon>Nocardioides</taxon>
    </lineage>
</organism>
<dbReference type="RefSeq" id="WP_154614244.1">
    <property type="nucleotide sequence ID" value="NZ_CP053660.1"/>
</dbReference>
<evidence type="ECO:0008006" key="4">
    <source>
        <dbReference type="Google" id="ProtNLM"/>
    </source>
</evidence>
<evidence type="ECO:0000313" key="3">
    <source>
        <dbReference type="Proteomes" id="UP000433406"/>
    </source>
</evidence>
<feature type="chain" id="PRO_5039344002" description="Lipoprotein" evidence="1">
    <location>
        <begin position="19"/>
        <end position="222"/>
    </location>
</feature>
<gene>
    <name evidence="2" type="ORF">GGQ22_04905</name>
</gene>
<sequence>MRSSRLAVALLAGGVLLAGCTGTGGGEGGGGEASCAAVLEIDGRTYLGHGDLRREPAVTGRNLEALVPGCDDTGGQDDPEPARTARAQELADVPAAVAVLLDGSVYVREGEDLPPAARAWFDSPTCEHAGVVELTGAWLGVTGPHEAQFDGDIRPPYRIEVAVTAGQAAYLGTTLRLQVTAATDPLLGPDDVRETLWTGGEVSARVRCDGDRFVATAVRSAG</sequence>
<keyword evidence="1" id="KW-0732">Signal</keyword>
<dbReference type="Pfam" id="PF19797">
    <property type="entry name" value="DUF6281"/>
    <property type="match status" value="1"/>
</dbReference>
<name>A0A6I3J212_9ACTN</name>
<keyword evidence="3" id="KW-1185">Reference proteome</keyword>